<feature type="compositionally biased region" description="Basic and acidic residues" evidence="1">
    <location>
        <begin position="179"/>
        <end position="194"/>
    </location>
</feature>
<feature type="region of interest" description="Disordered" evidence="1">
    <location>
        <begin position="42"/>
        <end position="213"/>
    </location>
</feature>
<dbReference type="EMBL" id="VSRR010003659">
    <property type="protein sequence ID" value="MPC37009.1"/>
    <property type="molecule type" value="Genomic_DNA"/>
</dbReference>
<name>A0A5B7EVF8_PORTR</name>
<evidence type="ECO:0000313" key="3">
    <source>
        <dbReference type="Proteomes" id="UP000324222"/>
    </source>
</evidence>
<dbReference type="AlphaFoldDB" id="A0A5B7EVF8"/>
<protein>
    <submittedName>
        <fullName evidence="2">Uncharacterized protein</fullName>
    </submittedName>
</protein>
<evidence type="ECO:0000256" key="1">
    <source>
        <dbReference type="SAM" id="MobiDB-lite"/>
    </source>
</evidence>
<evidence type="ECO:0000313" key="2">
    <source>
        <dbReference type="EMBL" id="MPC37009.1"/>
    </source>
</evidence>
<sequence length="213" mass="23505">MEAKISACICTAKVLAGSNVRRLQALIPLLLKHNGLPGIRIPTQAFGNSHTPKPPKSHQPSQQDNALPCREGPAEEVATAVDEEEEEDEFIDVEGSDSDQPPSPVEPPSTDEGWTTPKKKNKKNSAPKTPVVEAEPTPQSSQQIEKTEEPHTINYLLRRKNNGTRHEDTQHNKITFSDIIKKKGYKENKIDAKKPTTNQSTVRQLARRGGLAP</sequence>
<dbReference type="Proteomes" id="UP000324222">
    <property type="component" value="Unassembled WGS sequence"/>
</dbReference>
<reference evidence="2 3" key="1">
    <citation type="submission" date="2019-05" db="EMBL/GenBank/DDBJ databases">
        <title>Another draft genome of Portunus trituberculatus and its Hox gene families provides insights of decapod evolution.</title>
        <authorList>
            <person name="Jeong J.-H."/>
            <person name="Song I."/>
            <person name="Kim S."/>
            <person name="Choi T."/>
            <person name="Kim D."/>
            <person name="Ryu S."/>
            <person name="Kim W."/>
        </authorList>
    </citation>
    <scope>NUCLEOTIDE SEQUENCE [LARGE SCALE GENOMIC DNA]</scope>
    <source>
        <tissue evidence="2">Muscle</tissue>
    </source>
</reference>
<feature type="compositionally biased region" description="Acidic residues" evidence="1">
    <location>
        <begin position="81"/>
        <end position="97"/>
    </location>
</feature>
<organism evidence="2 3">
    <name type="scientific">Portunus trituberculatus</name>
    <name type="common">Swimming crab</name>
    <name type="synonym">Neptunus trituberculatus</name>
    <dbReference type="NCBI Taxonomy" id="210409"/>
    <lineage>
        <taxon>Eukaryota</taxon>
        <taxon>Metazoa</taxon>
        <taxon>Ecdysozoa</taxon>
        <taxon>Arthropoda</taxon>
        <taxon>Crustacea</taxon>
        <taxon>Multicrustacea</taxon>
        <taxon>Malacostraca</taxon>
        <taxon>Eumalacostraca</taxon>
        <taxon>Eucarida</taxon>
        <taxon>Decapoda</taxon>
        <taxon>Pleocyemata</taxon>
        <taxon>Brachyura</taxon>
        <taxon>Eubrachyura</taxon>
        <taxon>Portunoidea</taxon>
        <taxon>Portunidae</taxon>
        <taxon>Portuninae</taxon>
        <taxon>Portunus</taxon>
    </lineage>
</organism>
<keyword evidence="3" id="KW-1185">Reference proteome</keyword>
<gene>
    <name evidence="2" type="ORF">E2C01_030481</name>
</gene>
<proteinExistence type="predicted"/>
<accession>A0A5B7EVF8</accession>
<comment type="caution">
    <text evidence="2">The sequence shown here is derived from an EMBL/GenBank/DDBJ whole genome shotgun (WGS) entry which is preliminary data.</text>
</comment>
<dbReference type="OrthoDB" id="203339at2759"/>